<accession>A0A7R7MT54</accession>
<evidence type="ECO:0000313" key="1">
    <source>
        <dbReference type="EMBL" id="BCO99357.1"/>
    </source>
</evidence>
<gene>
    <name evidence="1" type="ORF">MINTM018_21270</name>
</gene>
<dbReference type="Proteomes" id="UP000595205">
    <property type="component" value="Chromosome"/>
</dbReference>
<organism evidence="1 2">
    <name type="scientific">Mycobacterium intracellulare</name>
    <dbReference type="NCBI Taxonomy" id="1767"/>
    <lineage>
        <taxon>Bacteria</taxon>
        <taxon>Bacillati</taxon>
        <taxon>Actinomycetota</taxon>
        <taxon>Actinomycetes</taxon>
        <taxon>Mycobacteriales</taxon>
        <taxon>Mycobacteriaceae</taxon>
        <taxon>Mycobacterium</taxon>
        <taxon>Mycobacterium avium complex (MAC)</taxon>
    </lineage>
</organism>
<name>A0A7R7MT54_MYCIT</name>
<protein>
    <submittedName>
        <fullName evidence="1">Uncharacterized protein</fullName>
    </submittedName>
</protein>
<evidence type="ECO:0000313" key="2">
    <source>
        <dbReference type="Proteomes" id="UP000595205"/>
    </source>
</evidence>
<dbReference type="AlphaFoldDB" id="A0A7R7MT54"/>
<reference evidence="1 2" key="1">
    <citation type="submission" date="2020-12" db="EMBL/GenBank/DDBJ databases">
        <title>Genome sequence of clinical Mycobacterium intracellulare strains.</title>
        <authorList>
            <person name="Tateishi Y."/>
            <person name="Matsumoto S."/>
            <person name="Fukushima Y."/>
            <person name="Nakajima C."/>
            <person name="Suzuki Y."/>
        </authorList>
    </citation>
    <scope>NUCLEOTIDE SEQUENCE [LARGE SCALE GENOMIC DNA]</scope>
    <source>
        <strain evidence="1 2">M018</strain>
    </source>
</reference>
<proteinExistence type="predicted"/>
<sequence>MESEPGEYIICRLSAALRRRPHTVIKAIANFLARDTKVIGTWPMWLAAPHYADEWLRTPLQRSCAEGQASLYINSIDPRFWLHPGSHALGLMRRAAAMTFQEIFDYQLRRCRLHPVSAWDSAGLLMTRRSCFNLHAPLTVGEQVRLMADYAVNMVDR</sequence>
<dbReference type="EMBL" id="AP024255">
    <property type="protein sequence ID" value="BCO99357.1"/>
    <property type="molecule type" value="Genomic_DNA"/>
</dbReference>